<protein>
    <submittedName>
        <fullName evidence="1">Uncharacterized protein</fullName>
    </submittedName>
</protein>
<sequence length="106" mass="12193">MTYELKLIERVLAFQETLEESARIVGERVDNELKHLGFSRGVYIDAIRKAYEQQLELAQELARLHNQVFPEAKRYNAIMEKLTTQGSLSAKEKLDLIREKSSIALG</sequence>
<reference evidence="1 2" key="1">
    <citation type="journal article" date="2015" name="Nature">
        <title>rRNA introns, odd ribosomes, and small enigmatic genomes across a large radiation of phyla.</title>
        <authorList>
            <person name="Brown C.T."/>
            <person name="Hug L.A."/>
            <person name="Thomas B.C."/>
            <person name="Sharon I."/>
            <person name="Castelle C.J."/>
            <person name="Singh A."/>
            <person name="Wilkins M.J."/>
            <person name="Williams K.H."/>
            <person name="Banfield J.F."/>
        </authorList>
    </citation>
    <scope>NUCLEOTIDE SEQUENCE [LARGE SCALE GENOMIC DNA]</scope>
</reference>
<dbReference type="AlphaFoldDB" id="A0A0G1S2K7"/>
<gene>
    <name evidence="1" type="ORF">UX86_C0021G0002</name>
</gene>
<name>A0A0G1S2K7_9BACT</name>
<proteinExistence type="predicted"/>
<organism evidence="1 2">
    <name type="scientific">Candidatus Amesbacteria bacterium GW2011_GWC1_47_15</name>
    <dbReference type="NCBI Taxonomy" id="1618364"/>
    <lineage>
        <taxon>Bacteria</taxon>
        <taxon>Candidatus Amesiibacteriota</taxon>
    </lineage>
</organism>
<dbReference type="Proteomes" id="UP000034502">
    <property type="component" value="Unassembled WGS sequence"/>
</dbReference>
<evidence type="ECO:0000313" key="1">
    <source>
        <dbReference type="EMBL" id="KKU63591.1"/>
    </source>
</evidence>
<accession>A0A0G1S2K7</accession>
<comment type="caution">
    <text evidence="1">The sequence shown here is derived from an EMBL/GenBank/DDBJ whole genome shotgun (WGS) entry which is preliminary data.</text>
</comment>
<evidence type="ECO:0000313" key="2">
    <source>
        <dbReference type="Proteomes" id="UP000034502"/>
    </source>
</evidence>
<dbReference type="EMBL" id="LCNU01000021">
    <property type="protein sequence ID" value="KKU63591.1"/>
    <property type="molecule type" value="Genomic_DNA"/>
</dbReference>